<sequence>MDVSSRGMNRTSGSNAGRRWTLPIVQNGRRLELECLETLDQLLALKEEWQALERRTPEPFTYFQSFDWCISWCQAFLDGEAAADQKPSVYVLWDGGDCLMIWPLMTRRVAGTVRAVVPLSAPMNQYAALLYDPARFDLTLGKLVFDGICGRGEGDAICLDHVPQTALLARIIGGRGVSPLTEQQSSILNLTDIADWESHHRALPKKQRLQRNSRRNRLEKLGRLDYRVLTPADAEYADQVDRCIAMKQDWLKGTGRLGRDLFDPRFAAFLRGLGQGTGPDEGCVYLHALTLDGVPIAMELGMRFHKDYYCFLGAIDLGYQQYSPGKVQMESAQRWAIESGIHRFDFLNDPSAYKSSWTNTSEPLTALYVPLTALGQVYCRQWMAGLRPRLRALYHGLGPAWRGRFRHVLDRLQALVGRAGGSMSLVLCCIP</sequence>
<reference evidence="2 3" key="1">
    <citation type="submission" date="2019-04" db="EMBL/GenBank/DDBJ databases">
        <title>genome sequence of strain W3.</title>
        <authorList>
            <person name="Gao J."/>
            <person name="Sun J."/>
        </authorList>
    </citation>
    <scope>NUCLEOTIDE SEQUENCE [LARGE SCALE GENOMIC DNA]</scope>
    <source>
        <strain evidence="2 3">W3</strain>
    </source>
</reference>
<dbReference type="Pfam" id="PF13480">
    <property type="entry name" value="Acetyltransf_6"/>
    <property type="match status" value="1"/>
</dbReference>
<keyword evidence="2" id="KW-0808">Transferase</keyword>
<evidence type="ECO:0000313" key="3">
    <source>
        <dbReference type="Proteomes" id="UP000307378"/>
    </source>
</evidence>
<name>A0A4S8Q5P3_9HYPH</name>
<dbReference type="SUPFAM" id="SSF55729">
    <property type="entry name" value="Acyl-CoA N-acyltransferases (Nat)"/>
    <property type="match status" value="1"/>
</dbReference>
<dbReference type="InterPro" id="IPR038740">
    <property type="entry name" value="BioF2-like_GNAT_dom"/>
</dbReference>
<evidence type="ECO:0000259" key="1">
    <source>
        <dbReference type="Pfam" id="PF13480"/>
    </source>
</evidence>
<accession>A0A4S8Q5P3</accession>
<dbReference type="AlphaFoldDB" id="A0A4S8Q5P3"/>
<organism evidence="2 3">
    <name type="scientific">Rhizobium rosettiformans W3</name>
    <dbReference type="NCBI Taxonomy" id="538378"/>
    <lineage>
        <taxon>Bacteria</taxon>
        <taxon>Pseudomonadati</taxon>
        <taxon>Pseudomonadota</taxon>
        <taxon>Alphaproteobacteria</taxon>
        <taxon>Hyphomicrobiales</taxon>
        <taxon>Rhizobiaceae</taxon>
        <taxon>Rhizobium/Agrobacterium group</taxon>
        <taxon>Rhizobium</taxon>
    </lineage>
</organism>
<dbReference type="Gene3D" id="3.40.630.30">
    <property type="match status" value="1"/>
</dbReference>
<proteinExistence type="predicted"/>
<evidence type="ECO:0000313" key="2">
    <source>
        <dbReference type="EMBL" id="THV37975.1"/>
    </source>
</evidence>
<dbReference type="GO" id="GO:0016740">
    <property type="term" value="F:transferase activity"/>
    <property type="evidence" value="ECO:0007669"/>
    <property type="project" value="UniProtKB-KW"/>
</dbReference>
<feature type="domain" description="BioF2-like acetyltransferase" evidence="1">
    <location>
        <begin position="206"/>
        <end position="355"/>
    </location>
</feature>
<protein>
    <submittedName>
        <fullName evidence="2">GNAT family N-acetyltransferase</fullName>
    </submittedName>
</protein>
<gene>
    <name evidence="2" type="ORF">FAA86_03975</name>
</gene>
<dbReference type="InterPro" id="IPR016181">
    <property type="entry name" value="Acyl_CoA_acyltransferase"/>
</dbReference>
<dbReference type="EMBL" id="STGU01000002">
    <property type="protein sequence ID" value="THV37975.1"/>
    <property type="molecule type" value="Genomic_DNA"/>
</dbReference>
<comment type="caution">
    <text evidence="2">The sequence shown here is derived from an EMBL/GenBank/DDBJ whole genome shotgun (WGS) entry which is preliminary data.</text>
</comment>
<dbReference type="Proteomes" id="UP000307378">
    <property type="component" value="Unassembled WGS sequence"/>
</dbReference>